<organism evidence="2 3">
    <name type="scientific">Paralvinella palmiformis</name>
    <dbReference type="NCBI Taxonomy" id="53620"/>
    <lineage>
        <taxon>Eukaryota</taxon>
        <taxon>Metazoa</taxon>
        <taxon>Spiralia</taxon>
        <taxon>Lophotrochozoa</taxon>
        <taxon>Annelida</taxon>
        <taxon>Polychaeta</taxon>
        <taxon>Sedentaria</taxon>
        <taxon>Canalipalpata</taxon>
        <taxon>Terebellida</taxon>
        <taxon>Terebelliformia</taxon>
        <taxon>Alvinellidae</taxon>
        <taxon>Paralvinella</taxon>
    </lineage>
</organism>
<evidence type="ECO:0000313" key="3">
    <source>
        <dbReference type="Proteomes" id="UP001208570"/>
    </source>
</evidence>
<dbReference type="GO" id="GO:0003677">
    <property type="term" value="F:DNA binding"/>
    <property type="evidence" value="ECO:0007669"/>
    <property type="project" value="InterPro"/>
</dbReference>
<reference evidence="2" key="1">
    <citation type="journal article" date="2023" name="Mol. Biol. Evol.">
        <title>Third-Generation Sequencing Reveals the Adaptive Role of the Epigenome in Three Deep-Sea Polychaetes.</title>
        <authorList>
            <person name="Perez M."/>
            <person name="Aroh O."/>
            <person name="Sun Y."/>
            <person name="Lan Y."/>
            <person name="Juniper S.K."/>
            <person name="Young C.R."/>
            <person name="Angers B."/>
            <person name="Qian P.Y."/>
        </authorList>
    </citation>
    <scope>NUCLEOTIDE SEQUENCE</scope>
    <source>
        <strain evidence="2">P08H-3</strain>
    </source>
</reference>
<sequence>MTAKKEEGHSDQAIGIVLSWKSSGEDCIPVLLTHLLRNILTQLPTPAREITTLFGFSFPASWVSVTGKMPLDIRTALQVGLLLSALPAQYMITVYMSSSQISRQYALQGLISSALTIRDKYFSWDYWHHLCTSLIMAKPLPDVDEDDEDESPAFEVLKYRGGDQHFTNSLDIRSPRPASVLYRVGQVMEHKLEGYRGVIVGWDDVVKAPEKWLSDHYPKDKPQWQQLPHYSVLVDTQYTSSLQKTYVPQENIEIVTNVKVTHPNLEEYFEGYDGAQYLPRSWLRYIYPND</sequence>
<comment type="caution">
    <text evidence="2">The sequence shown here is derived from an EMBL/GenBank/DDBJ whole genome shotgun (WGS) entry which is preliminary data.</text>
</comment>
<dbReference type="Pfam" id="PF08755">
    <property type="entry name" value="YccV-like"/>
    <property type="match status" value="1"/>
</dbReference>
<evidence type="ECO:0000259" key="1">
    <source>
        <dbReference type="SMART" id="SM00992"/>
    </source>
</evidence>
<protein>
    <recommendedName>
        <fullName evidence="1">Hemimethylated DNA-binding domain-containing protein</fullName>
    </recommendedName>
</protein>
<dbReference type="PANTHER" id="PTHR48439:SF1">
    <property type="entry name" value="HEMIMETHYLATED DNA-BINDING DOMAIN-CONTAINING PROTEIN"/>
    <property type="match status" value="1"/>
</dbReference>
<dbReference type="SUPFAM" id="SSF141255">
    <property type="entry name" value="YccV-like"/>
    <property type="match status" value="1"/>
</dbReference>
<gene>
    <name evidence="2" type="ORF">LSH36_782g05010</name>
</gene>
<dbReference type="InterPro" id="IPR011722">
    <property type="entry name" value="Hemimethylated_DNA-bd_dom"/>
</dbReference>
<dbReference type="Proteomes" id="UP001208570">
    <property type="component" value="Unassembled WGS sequence"/>
</dbReference>
<proteinExistence type="predicted"/>
<keyword evidence="3" id="KW-1185">Reference proteome</keyword>
<accession>A0AAD9J0M3</accession>
<dbReference type="AlphaFoldDB" id="A0AAD9J0M3"/>
<dbReference type="EMBL" id="JAODUP010000782">
    <property type="protein sequence ID" value="KAK2144139.1"/>
    <property type="molecule type" value="Genomic_DNA"/>
</dbReference>
<dbReference type="InterPro" id="IPR053189">
    <property type="entry name" value="Clp_protease_adapter_ClpF"/>
</dbReference>
<name>A0AAD9J0M3_9ANNE</name>
<dbReference type="PANTHER" id="PTHR48439">
    <property type="entry name" value="HEMIMETHYLATED DNA-BINDING DOMAIN-CONTAINING PROTEIN"/>
    <property type="match status" value="1"/>
</dbReference>
<dbReference type="SMART" id="SM00992">
    <property type="entry name" value="YccV-like"/>
    <property type="match status" value="1"/>
</dbReference>
<evidence type="ECO:0000313" key="2">
    <source>
        <dbReference type="EMBL" id="KAK2144139.1"/>
    </source>
</evidence>
<dbReference type="Gene3D" id="2.30.30.390">
    <property type="entry name" value="Hemimethylated DNA-binding domain"/>
    <property type="match status" value="1"/>
</dbReference>
<dbReference type="InterPro" id="IPR036623">
    <property type="entry name" value="Hemimethylated_DNA-bd_sf"/>
</dbReference>
<dbReference type="NCBIfam" id="TIGR02097">
    <property type="entry name" value="yccV"/>
    <property type="match status" value="1"/>
</dbReference>
<feature type="domain" description="Hemimethylated DNA-binding" evidence="1">
    <location>
        <begin position="179"/>
        <end position="280"/>
    </location>
</feature>